<sequence>MSSQLRVLVIGGVACGPKTASRLKRLMPDADVTMVERDSLVSYGACGLPYYVEGQFINIKELTHTQVGLPRTPDFFKDTKGFNVLTRTEATKIDRENKTVHVRNLDTGDESDLAYDKLVLATGGSAFRPPIPGVDLKNVWFMTHPDHASSLLNEIKEQGLENAVMVGAGFIGIEMTEAMINRNMDVTMVEMADQIMPGVLDKDVAAYAQIQLEDNDVELVLGERVVGLEGGDDGKVTGVRTDKQTIKADCVVIAVGTRPNDMLAREAGLQCERGIIVNKNGQTSDPDIYAGGDCVVNDYVSRTVAQHMYVPLGSTANKHGRVIANHIAGCPTPFSGITGTGVVKCFDYTVGRTGMTETMAKNLNIDYEVVTWGGPDRPHYMKNARYFIIKMLAAKRDRKLLGVQVAGAGDGAKRLDVSASTIYFGGTLEEMADIDLAYAPPFSPPIDPIATCAQVLSNKMDGLAKGISAFEAKALMDQGDVVLLDVREPDENKMLKMAYDKVIHIPLGELRARMDEVPRDKEILSFCKISLRGYEAQLVLNAAGYDRVRFIEGGHEAWPFELDYLGM</sequence>
<dbReference type="SMART" id="SM00450">
    <property type="entry name" value="RHOD"/>
    <property type="match status" value="1"/>
</dbReference>
<dbReference type="Gene3D" id="3.40.250.10">
    <property type="entry name" value="Rhodanese-like domain"/>
    <property type="match status" value="1"/>
</dbReference>
<keyword evidence="6" id="KW-0676">Redox-active center</keyword>
<evidence type="ECO:0000256" key="4">
    <source>
        <dbReference type="ARBA" id="ARBA00022827"/>
    </source>
</evidence>
<dbReference type="Pfam" id="PF00581">
    <property type="entry name" value="Rhodanese"/>
    <property type="match status" value="1"/>
</dbReference>
<accession>A0A401FUX4</accession>
<organism evidence="8 9">
    <name type="scientific">Desulfonema ishimotonii</name>
    <dbReference type="NCBI Taxonomy" id="45657"/>
    <lineage>
        <taxon>Bacteria</taxon>
        <taxon>Pseudomonadati</taxon>
        <taxon>Thermodesulfobacteriota</taxon>
        <taxon>Desulfobacteria</taxon>
        <taxon>Desulfobacterales</taxon>
        <taxon>Desulfococcaceae</taxon>
        <taxon>Desulfonema</taxon>
    </lineage>
</organism>
<dbReference type="InterPro" id="IPR023753">
    <property type="entry name" value="FAD/NAD-binding_dom"/>
</dbReference>
<dbReference type="InterPro" id="IPR036873">
    <property type="entry name" value="Rhodanese-like_dom_sf"/>
</dbReference>
<dbReference type="RefSeq" id="WP_124328124.1">
    <property type="nucleotide sequence ID" value="NZ_BEXT01000001.1"/>
</dbReference>
<reference evidence="9" key="1">
    <citation type="submission" date="2017-11" db="EMBL/GenBank/DDBJ databases">
        <authorList>
            <person name="Watanabe M."/>
            <person name="Kojima H."/>
        </authorList>
    </citation>
    <scope>NUCLEOTIDE SEQUENCE [LARGE SCALE GENOMIC DNA]</scope>
    <source>
        <strain evidence="9">Tokyo 01</strain>
    </source>
</reference>
<keyword evidence="3" id="KW-0285">Flavoprotein</keyword>
<evidence type="ECO:0000259" key="7">
    <source>
        <dbReference type="PROSITE" id="PS50206"/>
    </source>
</evidence>
<feature type="domain" description="Rhodanese" evidence="7">
    <location>
        <begin position="477"/>
        <end position="564"/>
    </location>
</feature>
<dbReference type="EMBL" id="BEXT01000001">
    <property type="protein sequence ID" value="GBC60748.1"/>
    <property type="molecule type" value="Genomic_DNA"/>
</dbReference>
<protein>
    <submittedName>
        <fullName evidence="8">Pyridine nucleotide-disulfide oxidoreductase</fullName>
    </submittedName>
</protein>
<dbReference type="Pfam" id="PF07992">
    <property type="entry name" value="Pyr_redox_2"/>
    <property type="match status" value="1"/>
</dbReference>
<evidence type="ECO:0000313" key="8">
    <source>
        <dbReference type="EMBL" id="GBC60748.1"/>
    </source>
</evidence>
<dbReference type="Proteomes" id="UP000288096">
    <property type="component" value="Unassembled WGS sequence"/>
</dbReference>
<proteinExistence type="inferred from homology"/>
<dbReference type="SUPFAM" id="SSF55424">
    <property type="entry name" value="FAD/NAD-linked reductases, dimerisation (C-terminal) domain"/>
    <property type="match status" value="1"/>
</dbReference>
<comment type="cofactor">
    <cofactor evidence="1">
        <name>FAD</name>
        <dbReference type="ChEBI" id="CHEBI:57692"/>
    </cofactor>
</comment>
<keyword evidence="9" id="KW-1185">Reference proteome</keyword>
<evidence type="ECO:0000313" key="9">
    <source>
        <dbReference type="Proteomes" id="UP000288096"/>
    </source>
</evidence>
<dbReference type="Gene3D" id="3.50.50.60">
    <property type="entry name" value="FAD/NAD(P)-binding domain"/>
    <property type="match status" value="2"/>
</dbReference>
<evidence type="ECO:0000256" key="5">
    <source>
        <dbReference type="ARBA" id="ARBA00023002"/>
    </source>
</evidence>
<dbReference type="InterPro" id="IPR004099">
    <property type="entry name" value="Pyr_nucl-diS_OxRdtase_dimer"/>
</dbReference>
<dbReference type="CDD" id="cd00158">
    <property type="entry name" value="RHOD"/>
    <property type="match status" value="1"/>
</dbReference>
<keyword evidence="4" id="KW-0274">FAD</keyword>
<reference evidence="9" key="2">
    <citation type="submission" date="2019-01" db="EMBL/GenBank/DDBJ databases">
        <title>Genome sequence of Desulfonema ishimotonii strain Tokyo 01.</title>
        <authorList>
            <person name="Fukui M."/>
        </authorList>
    </citation>
    <scope>NUCLEOTIDE SEQUENCE [LARGE SCALE GENOMIC DNA]</scope>
    <source>
        <strain evidence="9">Tokyo 01</strain>
    </source>
</reference>
<keyword evidence="5" id="KW-0560">Oxidoreductase</keyword>
<dbReference type="InterPro" id="IPR016156">
    <property type="entry name" value="FAD/NAD-linked_Rdtase_dimer_sf"/>
</dbReference>
<dbReference type="SUPFAM" id="SSF51905">
    <property type="entry name" value="FAD/NAD(P)-binding domain"/>
    <property type="match status" value="2"/>
</dbReference>
<dbReference type="InterPro" id="IPR036188">
    <property type="entry name" value="FAD/NAD-bd_sf"/>
</dbReference>
<dbReference type="PANTHER" id="PTHR43429">
    <property type="entry name" value="PYRIDINE NUCLEOTIDE-DISULFIDE OXIDOREDUCTASE DOMAIN-CONTAINING"/>
    <property type="match status" value="1"/>
</dbReference>
<evidence type="ECO:0000256" key="6">
    <source>
        <dbReference type="ARBA" id="ARBA00023284"/>
    </source>
</evidence>
<evidence type="ECO:0000256" key="1">
    <source>
        <dbReference type="ARBA" id="ARBA00001974"/>
    </source>
</evidence>
<evidence type="ECO:0000256" key="2">
    <source>
        <dbReference type="ARBA" id="ARBA00009130"/>
    </source>
</evidence>
<dbReference type="Pfam" id="PF02852">
    <property type="entry name" value="Pyr_redox_dim"/>
    <property type="match status" value="1"/>
</dbReference>
<gene>
    <name evidence="8" type="ORF">DENIS_1707</name>
</gene>
<comment type="similarity">
    <text evidence="2">Belongs to the class-III pyridine nucleotide-disulfide oxidoreductase family.</text>
</comment>
<comment type="caution">
    <text evidence="8">The sequence shown here is derived from an EMBL/GenBank/DDBJ whole genome shotgun (WGS) entry which is preliminary data.</text>
</comment>
<dbReference type="AlphaFoldDB" id="A0A401FUX4"/>
<name>A0A401FUX4_9BACT</name>
<evidence type="ECO:0000256" key="3">
    <source>
        <dbReference type="ARBA" id="ARBA00022630"/>
    </source>
</evidence>
<dbReference type="InterPro" id="IPR001763">
    <property type="entry name" value="Rhodanese-like_dom"/>
</dbReference>
<dbReference type="GO" id="GO:0016491">
    <property type="term" value="F:oxidoreductase activity"/>
    <property type="evidence" value="ECO:0007669"/>
    <property type="project" value="UniProtKB-KW"/>
</dbReference>
<dbReference type="PROSITE" id="PS50206">
    <property type="entry name" value="RHODANESE_3"/>
    <property type="match status" value="1"/>
</dbReference>
<dbReference type="InterPro" id="IPR050260">
    <property type="entry name" value="FAD-bd_OxRdtase"/>
</dbReference>
<dbReference type="OrthoDB" id="9769238at2"/>
<dbReference type="PANTHER" id="PTHR43429:SF1">
    <property type="entry name" value="NAD(P)H SULFUR OXIDOREDUCTASE (COA-DEPENDENT)"/>
    <property type="match status" value="1"/>
</dbReference>
<dbReference type="SUPFAM" id="SSF52821">
    <property type="entry name" value="Rhodanese/Cell cycle control phosphatase"/>
    <property type="match status" value="1"/>
</dbReference>
<dbReference type="PRINTS" id="PR00368">
    <property type="entry name" value="FADPNR"/>
</dbReference>